<accession>A0AAV6L2R7</accession>
<dbReference type="AlphaFoldDB" id="A0AAV6L2R7"/>
<sequence>MADILPESSDWAFLPAHLLDSIAEKLVTSYQLLRFPRLFPSYQVAAIYNDFCLVALIKSGDKAWTSISIEQLELAADVIYYESRFHVLDRRLGLTKIKSFSGIERSIELEAIIKTPNRKYTSPESQISYLVESSSGELLTVVRILKEKDHKVQFVTWFFKVYKLNRSSRSHPVWVEIESIGGDALFLGDNHSVSLVASQFPGCLPNSIYYTDDFNDIVGSKASWA</sequence>
<dbReference type="Proteomes" id="UP000823749">
    <property type="component" value="Chromosome 3"/>
</dbReference>
<name>A0AAV6L2R7_9ERIC</name>
<evidence type="ECO:0000313" key="3">
    <source>
        <dbReference type="Proteomes" id="UP000823749"/>
    </source>
</evidence>
<dbReference type="InterPro" id="IPR050942">
    <property type="entry name" value="F-box_BR-signaling"/>
</dbReference>
<organism evidence="2 3">
    <name type="scientific">Rhododendron griersonianum</name>
    <dbReference type="NCBI Taxonomy" id="479676"/>
    <lineage>
        <taxon>Eukaryota</taxon>
        <taxon>Viridiplantae</taxon>
        <taxon>Streptophyta</taxon>
        <taxon>Embryophyta</taxon>
        <taxon>Tracheophyta</taxon>
        <taxon>Spermatophyta</taxon>
        <taxon>Magnoliopsida</taxon>
        <taxon>eudicotyledons</taxon>
        <taxon>Gunneridae</taxon>
        <taxon>Pentapetalae</taxon>
        <taxon>asterids</taxon>
        <taxon>Ericales</taxon>
        <taxon>Ericaceae</taxon>
        <taxon>Ericoideae</taxon>
        <taxon>Rhodoreae</taxon>
        <taxon>Rhododendron</taxon>
    </lineage>
</organism>
<proteinExistence type="predicted"/>
<evidence type="ECO:0000313" key="2">
    <source>
        <dbReference type="EMBL" id="KAG5558648.1"/>
    </source>
</evidence>
<keyword evidence="3" id="KW-1185">Reference proteome</keyword>
<reference evidence="2" key="1">
    <citation type="submission" date="2020-08" db="EMBL/GenBank/DDBJ databases">
        <title>Plant Genome Project.</title>
        <authorList>
            <person name="Zhang R.-G."/>
        </authorList>
    </citation>
    <scope>NUCLEOTIDE SEQUENCE</scope>
    <source>
        <strain evidence="2">WSP0</strain>
        <tissue evidence="2">Leaf</tissue>
    </source>
</reference>
<dbReference type="PANTHER" id="PTHR44259">
    <property type="entry name" value="OS07G0183000 PROTEIN-RELATED"/>
    <property type="match status" value="1"/>
</dbReference>
<gene>
    <name evidence="2" type="ORF">RHGRI_008558</name>
</gene>
<evidence type="ECO:0000259" key="1">
    <source>
        <dbReference type="Pfam" id="PF03478"/>
    </source>
</evidence>
<comment type="caution">
    <text evidence="2">The sequence shown here is derived from an EMBL/GenBank/DDBJ whole genome shotgun (WGS) entry which is preliminary data.</text>
</comment>
<feature type="domain" description="KIB1-4 beta-propeller" evidence="1">
    <location>
        <begin position="23"/>
        <end position="217"/>
    </location>
</feature>
<dbReference type="PANTHER" id="PTHR44259:SF114">
    <property type="entry name" value="OS06G0707300 PROTEIN"/>
    <property type="match status" value="1"/>
</dbReference>
<dbReference type="Pfam" id="PF03478">
    <property type="entry name" value="Beta-prop_KIB1-4"/>
    <property type="match status" value="1"/>
</dbReference>
<dbReference type="EMBL" id="JACTNZ010000003">
    <property type="protein sequence ID" value="KAG5558648.1"/>
    <property type="molecule type" value="Genomic_DNA"/>
</dbReference>
<protein>
    <recommendedName>
        <fullName evidence="1">KIB1-4 beta-propeller domain-containing protein</fullName>
    </recommendedName>
</protein>
<dbReference type="InterPro" id="IPR005174">
    <property type="entry name" value="KIB1-4_b-propeller"/>
</dbReference>